<keyword evidence="7" id="KW-1185">Reference proteome</keyword>
<keyword evidence="4" id="KW-0862">Zinc</keyword>
<keyword evidence="3" id="KW-0378">Hydrolase</keyword>
<keyword evidence="2" id="KW-0479">Metal-binding</keyword>
<dbReference type="SUPFAM" id="SSF53187">
    <property type="entry name" value="Zn-dependent exopeptidases"/>
    <property type="match status" value="1"/>
</dbReference>
<evidence type="ECO:0000313" key="7">
    <source>
        <dbReference type="Proteomes" id="UP000011688"/>
    </source>
</evidence>
<dbReference type="Pfam" id="PF24827">
    <property type="entry name" value="AstE_AspA_cat"/>
    <property type="match status" value="1"/>
</dbReference>
<reference evidence="6 7" key="1">
    <citation type="journal article" date="2014" name="PLoS Genet.">
        <title>Phylogenetically driven sequencing of extremely halophilic archaea reveals strategies for static and dynamic osmo-response.</title>
        <authorList>
            <person name="Becker E.A."/>
            <person name="Seitzer P.M."/>
            <person name="Tritt A."/>
            <person name="Larsen D."/>
            <person name="Krusor M."/>
            <person name="Yao A.I."/>
            <person name="Wu D."/>
            <person name="Madern D."/>
            <person name="Eisen J.A."/>
            <person name="Darling A.E."/>
            <person name="Facciotti M.T."/>
        </authorList>
    </citation>
    <scope>NUCLEOTIDE SEQUENCE [LARGE SCALE GENOMIC DNA]</scope>
    <source>
        <strain evidence="6 7">DSM 10524</strain>
    </source>
</reference>
<feature type="domain" description="Succinylglutamate desuccinylase/Aspartoacylase catalytic" evidence="5">
    <location>
        <begin position="73"/>
        <end position="165"/>
    </location>
</feature>
<dbReference type="InterPro" id="IPR055438">
    <property type="entry name" value="AstE_AspA_cat"/>
</dbReference>
<dbReference type="Gene3D" id="3.40.630.10">
    <property type="entry name" value="Zn peptidases"/>
    <property type="match status" value="1"/>
</dbReference>
<protein>
    <submittedName>
        <fullName evidence="6">DSBA-like thioredoxin</fullName>
    </submittedName>
</protein>
<dbReference type="Proteomes" id="UP000011688">
    <property type="component" value="Unassembled WGS sequence"/>
</dbReference>
<dbReference type="GO" id="GO:0046872">
    <property type="term" value="F:metal ion binding"/>
    <property type="evidence" value="ECO:0007669"/>
    <property type="project" value="UniProtKB-KW"/>
</dbReference>
<dbReference type="EMBL" id="AOIB01000033">
    <property type="protein sequence ID" value="ELY54952.1"/>
    <property type="molecule type" value="Genomic_DNA"/>
</dbReference>
<sequence length="282" mass="30174">MVTMQDRSATKNSQQRLTTSRRALVVGGSATVLGSFTLGTVSAGESVTEEVRTLRSGTRYETPAYIREAPTAGETVVVLGGVHGSERAGIDAAHTVREWEFEQGTLVVIPEANAPAVRDSTYSGPDGDLNQQFPSGQEPTTSIAEAIWEFITEMDPAAVIDMHSSMGIWGSSRGPSGFGQAIFPSAAGGSREIAGRVNRLLNDELIHASEEYDSAYEFTVGNTLAGEHPRLIHKVAADLGRAGYLTEVTRYGTDLPTRTNWSEAIAAELLRKHGIGVEKVPK</sequence>
<evidence type="ECO:0000256" key="4">
    <source>
        <dbReference type="ARBA" id="ARBA00022833"/>
    </source>
</evidence>
<dbReference type="eggNOG" id="arCOG02890">
    <property type="taxonomic scope" value="Archaea"/>
</dbReference>
<organism evidence="6 7">
    <name type="scientific">Natronococcus amylolyticus DSM 10524</name>
    <dbReference type="NCBI Taxonomy" id="1227497"/>
    <lineage>
        <taxon>Archaea</taxon>
        <taxon>Methanobacteriati</taxon>
        <taxon>Methanobacteriota</taxon>
        <taxon>Stenosarchaea group</taxon>
        <taxon>Halobacteria</taxon>
        <taxon>Halobacteriales</taxon>
        <taxon>Natrialbaceae</taxon>
        <taxon>Natronococcus</taxon>
    </lineage>
</organism>
<name>L9WZY1_9EURY</name>
<comment type="cofactor">
    <cofactor evidence="1">
        <name>Zn(2+)</name>
        <dbReference type="ChEBI" id="CHEBI:29105"/>
    </cofactor>
</comment>
<accession>L9WZY1</accession>
<dbReference type="STRING" id="1227497.C491_17684"/>
<evidence type="ECO:0000313" key="6">
    <source>
        <dbReference type="EMBL" id="ELY54952.1"/>
    </source>
</evidence>
<evidence type="ECO:0000256" key="1">
    <source>
        <dbReference type="ARBA" id="ARBA00001947"/>
    </source>
</evidence>
<comment type="caution">
    <text evidence="6">The sequence shown here is derived from an EMBL/GenBank/DDBJ whole genome shotgun (WGS) entry which is preliminary data.</text>
</comment>
<evidence type="ECO:0000259" key="5">
    <source>
        <dbReference type="Pfam" id="PF24827"/>
    </source>
</evidence>
<proteinExistence type="predicted"/>
<evidence type="ECO:0000256" key="3">
    <source>
        <dbReference type="ARBA" id="ARBA00022801"/>
    </source>
</evidence>
<evidence type="ECO:0000256" key="2">
    <source>
        <dbReference type="ARBA" id="ARBA00022723"/>
    </source>
</evidence>
<dbReference type="AlphaFoldDB" id="L9WZY1"/>
<gene>
    <name evidence="6" type="ORF">C491_17684</name>
</gene>
<dbReference type="GO" id="GO:0016788">
    <property type="term" value="F:hydrolase activity, acting on ester bonds"/>
    <property type="evidence" value="ECO:0007669"/>
    <property type="project" value="InterPro"/>
</dbReference>